<evidence type="ECO:0000256" key="5">
    <source>
        <dbReference type="ARBA" id="ARBA00022679"/>
    </source>
</evidence>
<evidence type="ECO:0000256" key="7">
    <source>
        <dbReference type="ARBA" id="ARBA00022741"/>
    </source>
</evidence>
<keyword evidence="10 14" id="KW-0067">ATP-binding</keyword>
<keyword evidence="9 14" id="KW-0274">FAD</keyword>
<dbReference type="RefSeq" id="WP_308727451.1">
    <property type="nucleotide sequence ID" value="NZ_JAJEQF010000001.1"/>
</dbReference>
<evidence type="ECO:0000256" key="4">
    <source>
        <dbReference type="ARBA" id="ARBA00022643"/>
    </source>
</evidence>
<evidence type="ECO:0000256" key="11">
    <source>
        <dbReference type="ARBA" id="ARBA00023268"/>
    </source>
</evidence>
<dbReference type="EC" id="2.7.7.2" evidence="14"/>
<evidence type="ECO:0000256" key="14">
    <source>
        <dbReference type="PIRNR" id="PIRNR004491"/>
    </source>
</evidence>
<evidence type="ECO:0000256" key="9">
    <source>
        <dbReference type="ARBA" id="ARBA00022827"/>
    </source>
</evidence>
<gene>
    <name evidence="16" type="ORF">LKD45_00710</name>
</gene>
<dbReference type="InterPro" id="IPR002606">
    <property type="entry name" value="Riboflavin_kinase_bac"/>
</dbReference>
<dbReference type="CDD" id="cd02064">
    <property type="entry name" value="FAD_synthetase_N"/>
    <property type="match status" value="1"/>
</dbReference>
<feature type="domain" description="Riboflavin kinase" evidence="15">
    <location>
        <begin position="180"/>
        <end position="304"/>
    </location>
</feature>
<organism evidence="16 17">
    <name type="scientific">Gallintestinimicrobium propionicum</name>
    <dbReference type="NCBI Taxonomy" id="2981770"/>
    <lineage>
        <taxon>Bacteria</taxon>
        <taxon>Bacillati</taxon>
        <taxon>Bacillota</taxon>
        <taxon>Clostridia</taxon>
        <taxon>Lachnospirales</taxon>
        <taxon>Lachnospiraceae</taxon>
        <taxon>Gallintestinimicrobium</taxon>
    </lineage>
</organism>
<dbReference type="InterPro" id="IPR023465">
    <property type="entry name" value="Riboflavin_kinase_dom_sf"/>
</dbReference>
<dbReference type="GO" id="GO:0003919">
    <property type="term" value="F:FMN adenylyltransferase activity"/>
    <property type="evidence" value="ECO:0007669"/>
    <property type="project" value="UniProtKB-UniRule"/>
</dbReference>
<dbReference type="FunFam" id="3.40.50.620:FF:000021">
    <property type="entry name" value="Riboflavin biosynthesis protein"/>
    <property type="match status" value="1"/>
</dbReference>
<dbReference type="PIRSF" id="PIRSF004491">
    <property type="entry name" value="FAD_Synth"/>
    <property type="match status" value="1"/>
</dbReference>
<dbReference type="InterPro" id="IPR023468">
    <property type="entry name" value="Riboflavin_kinase"/>
</dbReference>
<dbReference type="InterPro" id="IPR014729">
    <property type="entry name" value="Rossmann-like_a/b/a_fold"/>
</dbReference>
<evidence type="ECO:0000313" key="17">
    <source>
        <dbReference type="Proteomes" id="UP001199355"/>
    </source>
</evidence>
<comment type="catalytic activity">
    <reaction evidence="13 14">
        <text>FMN + ATP + H(+) = FAD + diphosphate</text>
        <dbReference type="Rhea" id="RHEA:17237"/>
        <dbReference type="ChEBI" id="CHEBI:15378"/>
        <dbReference type="ChEBI" id="CHEBI:30616"/>
        <dbReference type="ChEBI" id="CHEBI:33019"/>
        <dbReference type="ChEBI" id="CHEBI:57692"/>
        <dbReference type="ChEBI" id="CHEBI:58210"/>
        <dbReference type="EC" id="2.7.7.2"/>
    </reaction>
</comment>
<comment type="pathway">
    <text evidence="2 14">Cofactor biosynthesis; FMN biosynthesis; FMN from riboflavin (ATP route): step 1/1.</text>
</comment>
<keyword evidence="6 14" id="KW-0548">Nucleotidyltransferase</keyword>
<proteinExistence type="inferred from homology"/>
<dbReference type="GO" id="GO:0005524">
    <property type="term" value="F:ATP binding"/>
    <property type="evidence" value="ECO:0007669"/>
    <property type="project" value="UniProtKB-UniRule"/>
</dbReference>
<keyword evidence="8 14" id="KW-0418">Kinase</keyword>
<evidence type="ECO:0000313" key="16">
    <source>
        <dbReference type="EMBL" id="MCC2166231.1"/>
    </source>
</evidence>
<dbReference type="Proteomes" id="UP001199355">
    <property type="component" value="Unassembled WGS sequence"/>
</dbReference>
<protein>
    <recommendedName>
        <fullName evidence="14">Riboflavin biosynthesis protein</fullName>
    </recommendedName>
    <domain>
        <recommendedName>
            <fullName evidence="14">Riboflavin kinase</fullName>
            <ecNumber evidence="14">2.7.1.26</ecNumber>
        </recommendedName>
        <alternativeName>
            <fullName evidence="14">Flavokinase</fullName>
        </alternativeName>
    </domain>
    <domain>
        <recommendedName>
            <fullName evidence="14">FMN adenylyltransferase</fullName>
            <ecNumber evidence="14">2.7.7.2</ecNumber>
        </recommendedName>
        <alternativeName>
            <fullName evidence="14">FAD pyrophosphorylase</fullName>
        </alternativeName>
        <alternativeName>
            <fullName evidence="14">FAD synthase</fullName>
        </alternativeName>
    </domain>
</protein>
<name>A0AAE3DML8_9FIRM</name>
<dbReference type="Gene3D" id="3.40.50.620">
    <property type="entry name" value="HUPs"/>
    <property type="match status" value="1"/>
</dbReference>
<dbReference type="GO" id="GO:0009398">
    <property type="term" value="P:FMN biosynthetic process"/>
    <property type="evidence" value="ECO:0007669"/>
    <property type="project" value="UniProtKB-UniRule"/>
</dbReference>
<dbReference type="GO" id="GO:0009231">
    <property type="term" value="P:riboflavin biosynthetic process"/>
    <property type="evidence" value="ECO:0007669"/>
    <property type="project" value="InterPro"/>
</dbReference>
<evidence type="ECO:0000259" key="15">
    <source>
        <dbReference type="SMART" id="SM00904"/>
    </source>
</evidence>
<comment type="similarity">
    <text evidence="14">Belongs to the ribF family.</text>
</comment>
<comment type="pathway">
    <text evidence="1 14">Cofactor biosynthesis; FAD biosynthesis; FAD from FMN: step 1/1.</text>
</comment>
<dbReference type="SUPFAM" id="SSF52374">
    <property type="entry name" value="Nucleotidylyl transferase"/>
    <property type="match status" value="1"/>
</dbReference>
<evidence type="ECO:0000256" key="1">
    <source>
        <dbReference type="ARBA" id="ARBA00004726"/>
    </source>
</evidence>
<dbReference type="SUPFAM" id="SSF82114">
    <property type="entry name" value="Riboflavin kinase-like"/>
    <property type="match status" value="1"/>
</dbReference>
<dbReference type="InterPro" id="IPR015865">
    <property type="entry name" value="Riboflavin_kinase_bac/euk"/>
</dbReference>
<keyword evidence="11" id="KW-0511">Multifunctional enzyme</keyword>
<dbReference type="NCBIfam" id="TIGR00083">
    <property type="entry name" value="ribF"/>
    <property type="match status" value="1"/>
</dbReference>
<dbReference type="Pfam" id="PF01687">
    <property type="entry name" value="Flavokinase"/>
    <property type="match status" value="1"/>
</dbReference>
<comment type="catalytic activity">
    <reaction evidence="12 14">
        <text>riboflavin + ATP = FMN + ADP + H(+)</text>
        <dbReference type="Rhea" id="RHEA:14357"/>
        <dbReference type="ChEBI" id="CHEBI:15378"/>
        <dbReference type="ChEBI" id="CHEBI:30616"/>
        <dbReference type="ChEBI" id="CHEBI:57986"/>
        <dbReference type="ChEBI" id="CHEBI:58210"/>
        <dbReference type="ChEBI" id="CHEBI:456216"/>
        <dbReference type="EC" id="2.7.1.26"/>
    </reaction>
</comment>
<keyword evidence="17" id="KW-1185">Reference proteome</keyword>
<evidence type="ECO:0000256" key="13">
    <source>
        <dbReference type="ARBA" id="ARBA00049494"/>
    </source>
</evidence>
<evidence type="ECO:0000256" key="8">
    <source>
        <dbReference type="ARBA" id="ARBA00022777"/>
    </source>
</evidence>
<dbReference type="EC" id="2.7.1.26" evidence="14"/>
<dbReference type="InterPro" id="IPR015864">
    <property type="entry name" value="FAD_synthase"/>
</dbReference>
<keyword evidence="7 14" id="KW-0547">Nucleotide-binding</keyword>
<evidence type="ECO:0000256" key="2">
    <source>
        <dbReference type="ARBA" id="ARBA00005201"/>
    </source>
</evidence>
<dbReference type="AlphaFoldDB" id="A0AAE3DML8"/>
<dbReference type="GO" id="GO:0006747">
    <property type="term" value="P:FAD biosynthetic process"/>
    <property type="evidence" value="ECO:0007669"/>
    <property type="project" value="UniProtKB-UniRule"/>
</dbReference>
<sequence length="304" mass="33438">MQIISGTTDFLLQGASAVAIGKFDGMHRGHKALLSEILEAKKRGLQAVVFTFDPPPAVLFSGKAVKGLTTREEKRRLFRQIGIDVLIEFPLTFQTAAISPEDFLRVIVQEQIRAKLVAAGTDLSFGDRGLGDCKLLKARAEAYGYEVKIIDKVLEDGEEISSTRVRQAVEAGKMQEAARLLGAPYAVMGTVVHGRQLGRTLGFPTVNLMPPADKLLPPNGVYRSEVECSSGVFKGLTNVGVKPTVEHGDHPPMSVETYIYDFSEDIYDSFITVRLLTFERPEQKFADVEELKEQLQRDIAAGAR</sequence>
<evidence type="ECO:0000256" key="12">
    <source>
        <dbReference type="ARBA" id="ARBA00047880"/>
    </source>
</evidence>
<dbReference type="PANTHER" id="PTHR22749:SF6">
    <property type="entry name" value="RIBOFLAVIN KINASE"/>
    <property type="match status" value="1"/>
</dbReference>
<dbReference type="GO" id="GO:0008531">
    <property type="term" value="F:riboflavin kinase activity"/>
    <property type="evidence" value="ECO:0007669"/>
    <property type="project" value="UniProtKB-UniRule"/>
</dbReference>
<comment type="caution">
    <text evidence="16">The sequence shown here is derived from an EMBL/GenBank/DDBJ whole genome shotgun (WGS) entry which is preliminary data.</text>
</comment>
<dbReference type="NCBIfam" id="NF004162">
    <property type="entry name" value="PRK05627.1-5"/>
    <property type="match status" value="1"/>
</dbReference>
<dbReference type="PANTHER" id="PTHR22749">
    <property type="entry name" value="RIBOFLAVIN KINASE/FMN ADENYLYLTRANSFERASE"/>
    <property type="match status" value="1"/>
</dbReference>
<dbReference type="Gene3D" id="2.40.30.30">
    <property type="entry name" value="Riboflavin kinase-like"/>
    <property type="match status" value="1"/>
</dbReference>
<dbReference type="SMART" id="SM00904">
    <property type="entry name" value="Flavokinase"/>
    <property type="match status" value="1"/>
</dbReference>
<evidence type="ECO:0000256" key="3">
    <source>
        <dbReference type="ARBA" id="ARBA00022630"/>
    </source>
</evidence>
<keyword evidence="4 14" id="KW-0288">FMN</keyword>
<evidence type="ECO:0000256" key="6">
    <source>
        <dbReference type="ARBA" id="ARBA00022695"/>
    </source>
</evidence>
<keyword evidence="3 14" id="KW-0285">Flavoprotein</keyword>
<dbReference type="EMBL" id="JAJEQF010000001">
    <property type="protein sequence ID" value="MCC2166231.1"/>
    <property type="molecule type" value="Genomic_DNA"/>
</dbReference>
<reference evidence="16 17" key="1">
    <citation type="submission" date="2021-10" db="EMBL/GenBank/DDBJ databases">
        <title>Anaerobic single-cell dispensing facilitates the cultivation of human gut bacteria.</title>
        <authorList>
            <person name="Afrizal A."/>
        </authorList>
    </citation>
    <scope>NUCLEOTIDE SEQUENCE [LARGE SCALE GENOMIC DNA]</scope>
    <source>
        <strain evidence="16 17">CLA-AA-H244</strain>
    </source>
</reference>
<dbReference type="Pfam" id="PF06574">
    <property type="entry name" value="FAD_syn"/>
    <property type="match status" value="1"/>
</dbReference>
<accession>A0AAE3DML8</accession>
<evidence type="ECO:0000256" key="10">
    <source>
        <dbReference type="ARBA" id="ARBA00022840"/>
    </source>
</evidence>
<keyword evidence="5 14" id="KW-0808">Transferase</keyword>